<dbReference type="GO" id="GO:0051539">
    <property type="term" value="F:4 iron, 4 sulfur cluster binding"/>
    <property type="evidence" value="ECO:0007669"/>
    <property type="project" value="UniProtKB-KW"/>
</dbReference>
<dbReference type="Proteomes" id="UP000663720">
    <property type="component" value="Chromosome"/>
</dbReference>
<keyword evidence="6" id="KW-0408">Iron</keyword>
<dbReference type="InterPro" id="IPR030896">
    <property type="entry name" value="rSAM_AhbD_hemeb"/>
</dbReference>
<evidence type="ECO:0000256" key="1">
    <source>
        <dbReference type="ARBA" id="ARBA00001966"/>
    </source>
</evidence>
<evidence type="ECO:0000256" key="4">
    <source>
        <dbReference type="ARBA" id="ARBA00022723"/>
    </source>
</evidence>
<evidence type="ECO:0000256" key="6">
    <source>
        <dbReference type="ARBA" id="ARBA00023004"/>
    </source>
</evidence>
<dbReference type="InterPro" id="IPR034391">
    <property type="entry name" value="AdoMet-like_SPASM_containing"/>
</dbReference>
<dbReference type="GO" id="GO:0003824">
    <property type="term" value="F:catalytic activity"/>
    <property type="evidence" value="ECO:0007669"/>
    <property type="project" value="InterPro"/>
</dbReference>
<evidence type="ECO:0000256" key="5">
    <source>
        <dbReference type="ARBA" id="ARBA00023002"/>
    </source>
</evidence>
<dbReference type="InterPro" id="IPR050377">
    <property type="entry name" value="Radical_SAM_PqqE_MftC-like"/>
</dbReference>
<dbReference type="PANTHER" id="PTHR11228:SF34">
    <property type="entry name" value="TUNGSTEN-CONTAINING ALDEHYDE FERREDOXIN OXIDOREDUCTASE COFACTOR MODIFYING PROTEIN"/>
    <property type="match status" value="1"/>
</dbReference>
<sequence length="373" mass="41499">MIEKKHPQNISGGPGKDAEIRLVAWEITRNCNLSCVHCRASATMGPYTGELDKEACFRLIDQIHETGNPIIILTGGEPLLRSDIFEIAGYGTKKGLRMVMAPNGTLITEESARKMAESGIKRISISLDGSTREKHDRFRGVEGAFEGALRGIKYAKQAGIEFQINTTITKTNLEQMPDIQNLAVELGAAAHHIFLLVPTGRGKYIADQAIDAVQYEEALNWFYDQRDKTPLQLKATCAPHYYRILRQRAKQEGKTVTFQTHGLDAVTRGCLGGTGFCFISHTGVVQPCGFLELNCGDITTTSFKDVWNHSKIFLSLRNYDNLKGKCGDCEYNKVCGGCRARAYEATGDYLEEEPLCTYQPLKYTKQAAHKEYP</sequence>
<dbReference type="InterPro" id="IPR034480">
    <property type="entry name" value="Heme_synthase-like"/>
</dbReference>
<dbReference type="PANTHER" id="PTHR11228">
    <property type="entry name" value="RADICAL SAM DOMAIN PROTEIN"/>
    <property type="match status" value="1"/>
</dbReference>
<dbReference type="Gene3D" id="3.20.20.70">
    <property type="entry name" value="Aldolase class I"/>
    <property type="match status" value="1"/>
</dbReference>
<dbReference type="GO" id="GO:0046872">
    <property type="term" value="F:metal ion binding"/>
    <property type="evidence" value="ECO:0007669"/>
    <property type="project" value="UniProtKB-KW"/>
</dbReference>
<dbReference type="SFLD" id="SFLDG01067">
    <property type="entry name" value="SPASM/twitch_domain_containing"/>
    <property type="match status" value="1"/>
</dbReference>
<accession>A0A975BCX5</accession>
<evidence type="ECO:0000259" key="8">
    <source>
        <dbReference type="PROSITE" id="PS51918"/>
    </source>
</evidence>
<dbReference type="SUPFAM" id="SSF102114">
    <property type="entry name" value="Radical SAM enzymes"/>
    <property type="match status" value="1"/>
</dbReference>
<dbReference type="SFLD" id="SFLDG01385">
    <property type="entry name" value="heme_carboxy_lyase_like"/>
    <property type="match status" value="1"/>
</dbReference>
<dbReference type="InterPro" id="IPR017200">
    <property type="entry name" value="PqqE-like"/>
</dbReference>
<dbReference type="SFLD" id="SFLDS00029">
    <property type="entry name" value="Radical_SAM"/>
    <property type="match status" value="1"/>
</dbReference>
<dbReference type="AlphaFoldDB" id="A0A975BCX5"/>
<dbReference type="InterPro" id="IPR023885">
    <property type="entry name" value="4Fe4S-binding_SPASM_dom"/>
</dbReference>
<keyword evidence="5" id="KW-0560">Oxidoreductase</keyword>
<dbReference type="SFLD" id="SFLDG01387">
    <property type="entry name" value="BtrN-like_SPASM_domain_contain"/>
    <property type="match status" value="1"/>
</dbReference>
<dbReference type="SMART" id="SM00729">
    <property type="entry name" value="Elp3"/>
    <property type="match status" value="1"/>
</dbReference>
<dbReference type="InterPro" id="IPR058240">
    <property type="entry name" value="rSAM_sf"/>
</dbReference>
<organism evidence="9 10">
    <name type="scientific">Desulfonema limicola</name>
    <dbReference type="NCBI Taxonomy" id="45656"/>
    <lineage>
        <taxon>Bacteria</taxon>
        <taxon>Pseudomonadati</taxon>
        <taxon>Thermodesulfobacteriota</taxon>
        <taxon>Desulfobacteria</taxon>
        <taxon>Desulfobacterales</taxon>
        <taxon>Desulfococcaceae</taxon>
        <taxon>Desulfonema</taxon>
    </lineage>
</organism>
<dbReference type="NCBIfam" id="TIGR04545">
    <property type="entry name" value="rSAM_ahbD_hemeb"/>
    <property type="match status" value="1"/>
</dbReference>
<dbReference type="InterPro" id="IPR013785">
    <property type="entry name" value="Aldolase_TIM"/>
</dbReference>
<dbReference type="SFLD" id="SFLDG01386">
    <property type="entry name" value="main_SPASM_domain-containing"/>
    <property type="match status" value="1"/>
</dbReference>
<evidence type="ECO:0000256" key="2">
    <source>
        <dbReference type="ARBA" id="ARBA00022485"/>
    </source>
</evidence>
<comment type="cofactor">
    <cofactor evidence="1">
        <name>[4Fe-4S] cluster</name>
        <dbReference type="ChEBI" id="CHEBI:49883"/>
    </cofactor>
</comment>
<evidence type="ECO:0000256" key="7">
    <source>
        <dbReference type="ARBA" id="ARBA00023014"/>
    </source>
</evidence>
<dbReference type="SFLD" id="SFLDF00542">
    <property type="entry name" value="alternative_heme_biosynthesis"/>
    <property type="match status" value="1"/>
</dbReference>
<proteinExistence type="predicted"/>
<evidence type="ECO:0000313" key="10">
    <source>
        <dbReference type="Proteomes" id="UP000663720"/>
    </source>
</evidence>
<dbReference type="Pfam" id="PF13186">
    <property type="entry name" value="SPASM"/>
    <property type="match status" value="1"/>
</dbReference>
<dbReference type="InterPro" id="IPR006638">
    <property type="entry name" value="Elp3/MiaA/NifB-like_rSAM"/>
</dbReference>
<dbReference type="CDD" id="cd21123">
    <property type="entry name" value="SPASM_MftC-like"/>
    <property type="match status" value="1"/>
</dbReference>
<dbReference type="EMBL" id="CP061799">
    <property type="protein sequence ID" value="QTA82899.1"/>
    <property type="molecule type" value="Genomic_DNA"/>
</dbReference>
<dbReference type="KEGG" id="dli:dnl_52850"/>
<evidence type="ECO:0000256" key="3">
    <source>
        <dbReference type="ARBA" id="ARBA00022691"/>
    </source>
</evidence>
<gene>
    <name evidence="9" type="primary">pqqE</name>
    <name evidence="9" type="ORF">dnl_52850</name>
</gene>
<dbReference type="InterPro" id="IPR007197">
    <property type="entry name" value="rSAM"/>
</dbReference>
<keyword evidence="10" id="KW-1185">Reference proteome</keyword>
<keyword evidence="4" id="KW-0479">Metal-binding</keyword>
<feature type="domain" description="Radical SAM core" evidence="8">
    <location>
        <begin position="17"/>
        <end position="255"/>
    </location>
</feature>
<keyword evidence="7" id="KW-0411">Iron-sulfur</keyword>
<dbReference type="NCBIfam" id="TIGR04085">
    <property type="entry name" value="rSAM_more_4Fe4S"/>
    <property type="match status" value="1"/>
</dbReference>
<dbReference type="PROSITE" id="PS51918">
    <property type="entry name" value="RADICAL_SAM"/>
    <property type="match status" value="1"/>
</dbReference>
<protein>
    <submittedName>
        <fullName evidence="9">PqqA peptide cyclase</fullName>
    </submittedName>
</protein>
<dbReference type="RefSeq" id="WP_207688771.1">
    <property type="nucleotide sequence ID" value="NZ_CP061799.1"/>
</dbReference>
<reference evidence="9" key="1">
    <citation type="journal article" date="2021" name="Microb. Physiol.">
        <title>Proteogenomic Insights into the Physiology of Marine, Sulfate-Reducing, Filamentous Desulfonema limicola and Desulfonema magnum.</title>
        <authorList>
            <person name="Schnaars V."/>
            <person name="Wohlbrand L."/>
            <person name="Scheve S."/>
            <person name="Hinrichs C."/>
            <person name="Reinhardt R."/>
            <person name="Rabus R."/>
        </authorList>
    </citation>
    <scope>NUCLEOTIDE SEQUENCE</scope>
    <source>
        <strain evidence="9">5ac10</strain>
    </source>
</reference>
<dbReference type="Pfam" id="PF04055">
    <property type="entry name" value="Radical_SAM"/>
    <property type="match status" value="1"/>
</dbReference>
<keyword evidence="2" id="KW-0004">4Fe-4S</keyword>
<evidence type="ECO:0000313" key="9">
    <source>
        <dbReference type="EMBL" id="QTA82899.1"/>
    </source>
</evidence>
<dbReference type="PIRSF" id="PIRSF037420">
    <property type="entry name" value="PQQ_syn_pqqE"/>
    <property type="match status" value="1"/>
</dbReference>
<name>A0A975BCX5_9BACT</name>
<keyword evidence="3" id="KW-0949">S-adenosyl-L-methionine</keyword>
<dbReference type="CDD" id="cd01335">
    <property type="entry name" value="Radical_SAM"/>
    <property type="match status" value="1"/>
</dbReference>